<gene>
    <name evidence="1" type="ORF">ERS013200_02101</name>
</gene>
<dbReference type="Proteomes" id="UP000041770">
    <property type="component" value="Unassembled WGS sequence"/>
</dbReference>
<evidence type="ECO:0000313" key="2">
    <source>
        <dbReference type="Proteomes" id="UP000041770"/>
    </source>
</evidence>
<dbReference type="AlphaFoldDB" id="A0A655ZJX7"/>
<name>A0A655ZJX7_VIBCL</name>
<reference evidence="1 2" key="1">
    <citation type="submission" date="2015-07" db="EMBL/GenBank/DDBJ databases">
        <authorList>
            <consortium name="Pathogen Informatics"/>
        </authorList>
    </citation>
    <scope>NUCLEOTIDE SEQUENCE [LARGE SCALE GENOMIC DNA]</scope>
    <source>
        <strain evidence="1 2">A316</strain>
    </source>
</reference>
<dbReference type="EMBL" id="CWQY01000012">
    <property type="protein sequence ID" value="CSC71740.1"/>
    <property type="molecule type" value="Genomic_DNA"/>
</dbReference>
<sequence>MNIIPSAALFILQLLNEIMSMRLASGFFDGGLIGIGVAVQNVIADRAVQQ</sequence>
<evidence type="ECO:0000313" key="1">
    <source>
        <dbReference type="EMBL" id="CSC71740.1"/>
    </source>
</evidence>
<proteinExistence type="predicted"/>
<protein>
    <submittedName>
        <fullName evidence="1">Uncharacterized protein</fullName>
    </submittedName>
</protein>
<organism evidence="1 2">
    <name type="scientific">Vibrio cholerae</name>
    <dbReference type="NCBI Taxonomy" id="666"/>
    <lineage>
        <taxon>Bacteria</taxon>
        <taxon>Pseudomonadati</taxon>
        <taxon>Pseudomonadota</taxon>
        <taxon>Gammaproteobacteria</taxon>
        <taxon>Vibrionales</taxon>
        <taxon>Vibrionaceae</taxon>
        <taxon>Vibrio</taxon>
    </lineage>
</organism>
<accession>A0A655ZJX7</accession>